<evidence type="ECO:0000313" key="10">
    <source>
        <dbReference type="Proteomes" id="UP000320225"/>
    </source>
</evidence>
<feature type="binding site" description="axial binding residue" evidence="6">
    <location>
        <position position="38"/>
    </location>
    <ligand>
        <name>heme c</name>
        <dbReference type="ChEBI" id="CHEBI:61717"/>
    </ligand>
    <ligandPart>
        <name>Fe</name>
        <dbReference type="ChEBI" id="CHEBI:18248"/>
    </ligandPart>
</feature>
<evidence type="ECO:0000256" key="6">
    <source>
        <dbReference type="PIRSR" id="PIRSR602324-1"/>
    </source>
</evidence>
<comment type="caution">
    <text evidence="9">The sequence shown here is derived from an EMBL/GenBank/DDBJ whole genome shotgun (WGS) entry which is preliminary data.</text>
</comment>
<accession>A0A554WRG4</accession>
<keyword evidence="3 6" id="KW-0479">Metal-binding</keyword>
<keyword evidence="1" id="KW-0813">Transport</keyword>
<dbReference type="EMBL" id="VJND01000004">
    <property type="protein sequence ID" value="TSE26170.1"/>
    <property type="molecule type" value="Genomic_DNA"/>
</dbReference>
<keyword evidence="2 6" id="KW-0349">Heme</keyword>
<protein>
    <submittedName>
        <fullName evidence="9">Cytochrome c-552</fullName>
    </submittedName>
</protein>
<dbReference type="PRINTS" id="PR00606">
    <property type="entry name" value="CYTCHROMECID"/>
</dbReference>
<feature type="chain" id="PRO_5022193002" evidence="7">
    <location>
        <begin position="24"/>
        <end position="110"/>
    </location>
</feature>
<dbReference type="Proteomes" id="UP000320225">
    <property type="component" value="Unassembled WGS sequence"/>
</dbReference>
<gene>
    <name evidence="9" type="ORF">Tsedi_00985</name>
</gene>
<sequence>MKRLMTTLAAVAGLAALTAPAHAMDAAAAKALAQKSACMSCHAVDKKMVGPAYKAVAEKYKGMKPEELAASIKKGGAGKWGPVPMPAQAALSDADAKTLAEWILAGAPDK</sequence>
<dbReference type="GO" id="GO:0020037">
    <property type="term" value="F:heme binding"/>
    <property type="evidence" value="ECO:0007669"/>
    <property type="project" value="InterPro"/>
</dbReference>
<name>A0A554WRG4_9BURK</name>
<evidence type="ECO:0000256" key="1">
    <source>
        <dbReference type="ARBA" id="ARBA00022448"/>
    </source>
</evidence>
<keyword evidence="4" id="KW-0249">Electron transport</keyword>
<evidence type="ECO:0000256" key="5">
    <source>
        <dbReference type="ARBA" id="ARBA00023004"/>
    </source>
</evidence>
<dbReference type="AlphaFoldDB" id="A0A554WRG4"/>
<dbReference type="SUPFAM" id="SSF46626">
    <property type="entry name" value="Cytochrome c"/>
    <property type="match status" value="1"/>
</dbReference>
<dbReference type="Pfam" id="PF13442">
    <property type="entry name" value="Cytochrome_CBB3"/>
    <property type="match status" value="1"/>
</dbReference>
<evidence type="ECO:0000256" key="2">
    <source>
        <dbReference type="ARBA" id="ARBA00022617"/>
    </source>
</evidence>
<dbReference type="InterPro" id="IPR036909">
    <property type="entry name" value="Cyt_c-like_dom_sf"/>
</dbReference>
<evidence type="ECO:0000313" key="9">
    <source>
        <dbReference type="EMBL" id="TSE26170.1"/>
    </source>
</evidence>
<feature type="binding site" description="covalent" evidence="6">
    <location>
        <position position="42"/>
    </location>
    <ligand>
        <name>heme c</name>
        <dbReference type="ChEBI" id="CHEBI:61717"/>
    </ligand>
</feature>
<evidence type="ECO:0000256" key="4">
    <source>
        <dbReference type="ARBA" id="ARBA00022982"/>
    </source>
</evidence>
<dbReference type="GO" id="GO:0009055">
    <property type="term" value="F:electron transfer activity"/>
    <property type="evidence" value="ECO:0007669"/>
    <property type="project" value="InterPro"/>
</dbReference>
<evidence type="ECO:0000256" key="3">
    <source>
        <dbReference type="ARBA" id="ARBA00022723"/>
    </source>
</evidence>
<keyword evidence="10" id="KW-1185">Reference proteome</keyword>
<dbReference type="PROSITE" id="PS51007">
    <property type="entry name" value="CYTC"/>
    <property type="match status" value="1"/>
</dbReference>
<dbReference type="InterPro" id="IPR009056">
    <property type="entry name" value="Cyt_c-like_dom"/>
</dbReference>
<keyword evidence="5 6" id="KW-0408">Iron</keyword>
<keyword evidence="7" id="KW-0732">Signal</keyword>
<dbReference type="GO" id="GO:0005506">
    <property type="term" value="F:iron ion binding"/>
    <property type="evidence" value="ECO:0007669"/>
    <property type="project" value="InterPro"/>
</dbReference>
<proteinExistence type="predicted"/>
<evidence type="ECO:0000259" key="8">
    <source>
        <dbReference type="PROSITE" id="PS51007"/>
    </source>
</evidence>
<dbReference type="InterPro" id="IPR002324">
    <property type="entry name" value="Cyt_c_ID"/>
</dbReference>
<dbReference type="RefSeq" id="WP_143894206.1">
    <property type="nucleotide sequence ID" value="NZ_VJND01000004.1"/>
</dbReference>
<feature type="domain" description="Cytochrome c" evidence="8">
    <location>
        <begin position="24"/>
        <end position="107"/>
    </location>
</feature>
<comment type="PTM">
    <text evidence="6">Binds 1 heme c group covalently per subunit.</text>
</comment>
<reference evidence="9 10" key="1">
    <citation type="submission" date="2019-07" db="EMBL/GenBank/DDBJ databases">
        <title>Tepidimonas sediminis YIM 72259 draft genome.</title>
        <authorList>
            <person name="Da Costa M.S."/>
            <person name="Froufe H.J.C."/>
            <person name="Egas C."/>
            <person name="Albuquerque L."/>
        </authorList>
    </citation>
    <scope>NUCLEOTIDE SEQUENCE [LARGE SCALE GENOMIC DNA]</scope>
    <source>
        <strain evidence="9 10">YIM 72259</strain>
    </source>
</reference>
<dbReference type="OrthoDB" id="9814063at2"/>
<feature type="signal peptide" evidence="7">
    <location>
        <begin position="1"/>
        <end position="23"/>
    </location>
</feature>
<organism evidence="9 10">
    <name type="scientific">Tepidimonas sediminis</name>
    <dbReference type="NCBI Taxonomy" id="2588941"/>
    <lineage>
        <taxon>Bacteria</taxon>
        <taxon>Pseudomonadati</taxon>
        <taxon>Pseudomonadota</taxon>
        <taxon>Betaproteobacteria</taxon>
        <taxon>Burkholderiales</taxon>
        <taxon>Tepidimonas</taxon>
    </lineage>
</organism>
<feature type="binding site" description="covalent" evidence="6">
    <location>
        <position position="85"/>
    </location>
    <ligand>
        <name>heme c</name>
        <dbReference type="ChEBI" id="CHEBI:61717"/>
    </ligand>
</feature>
<dbReference type="Gene3D" id="1.10.760.10">
    <property type="entry name" value="Cytochrome c-like domain"/>
    <property type="match status" value="1"/>
</dbReference>
<evidence type="ECO:0000256" key="7">
    <source>
        <dbReference type="SAM" id="SignalP"/>
    </source>
</evidence>